<feature type="region of interest" description="Disordered" evidence="1">
    <location>
        <begin position="36"/>
        <end position="91"/>
    </location>
</feature>
<feature type="compositionally biased region" description="Basic and acidic residues" evidence="1">
    <location>
        <begin position="36"/>
        <end position="72"/>
    </location>
</feature>
<dbReference type="RefSeq" id="WP_073293950.1">
    <property type="nucleotide sequence ID" value="NZ_FRAV01000022.1"/>
</dbReference>
<organism evidence="2 3">
    <name type="scientific">Chryseobacterium polytrichastri</name>
    <dbReference type="NCBI Taxonomy" id="1302687"/>
    <lineage>
        <taxon>Bacteria</taxon>
        <taxon>Pseudomonadati</taxon>
        <taxon>Bacteroidota</taxon>
        <taxon>Flavobacteriia</taxon>
        <taxon>Flavobacteriales</taxon>
        <taxon>Weeksellaceae</taxon>
        <taxon>Chryseobacterium group</taxon>
        <taxon>Chryseobacterium</taxon>
    </lineage>
</organism>
<gene>
    <name evidence="2" type="ORF">SAMN05444267_102256</name>
</gene>
<dbReference type="AlphaFoldDB" id="A0A1M7CKE8"/>
<protein>
    <submittedName>
        <fullName evidence="2">Uncharacterized protein</fullName>
    </submittedName>
</protein>
<evidence type="ECO:0000313" key="3">
    <source>
        <dbReference type="Proteomes" id="UP000184364"/>
    </source>
</evidence>
<dbReference type="PROSITE" id="PS51257">
    <property type="entry name" value="PROKAR_LIPOPROTEIN"/>
    <property type="match status" value="1"/>
</dbReference>
<proteinExistence type="predicted"/>
<keyword evidence="3" id="KW-1185">Reference proteome</keyword>
<dbReference type="Proteomes" id="UP000184364">
    <property type="component" value="Unassembled WGS sequence"/>
</dbReference>
<name>A0A1M7CKE8_9FLAO</name>
<sequence>MRKLIICLAIATVAVSCKKIQAGGNKNIIKLEEGAERYSDDHQGGTEAHGHEGAAEHKEAATAEKHGAEAPKADSTAAVKPAEADKAKAEH</sequence>
<dbReference type="OrthoDB" id="1275199at2"/>
<evidence type="ECO:0000256" key="1">
    <source>
        <dbReference type="SAM" id="MobiDB-lite"/>
    </source>
</evidence>
<dbReference type="STRING" id="1302687.SAMN05444267_102256"/>
<evidence type="ECO:0000313" key="2">
    <source>
        <dbReference type="EMBL" id="SHL67695.1"/>
    </source>
</evidence>
<feature type="compositionally biased region" description="Basic and acidic residues" evidence="1">
    <location>
        <begin position="82"/>
        <end position="91"/>
    </location>
</feature>
<reference evidence="3" key="1">
    <citation type="submission" date="2016-11" db="EMBL/GenBank/DDBJ databases">
        <authorList>
            <person name="Varghese N."/>
            <person name="Submissions S."/>
        </authorList>
    </citation>
    <scope>NUCLEOTIDE SEQUENCE [LARGE SCALE GENOMIC DNA]</scope>
    <source>
        <strain evidence="3">DSM 26899</strain>
    </source>
</reference>
<accession>A0A1M7CKE8</accession>
<dbReference type="EMBL" id="FRAV01000022">
    <property type="protein sequence ID" value="SHL67695.1"/>
    <property type="molecule type" value="Genomic_DNA"/>
</dbReference>